<proteinExistence type="predicted"/>
<name>A0A9X0DMX0_9HELO</name>
<gene>
    <name evidence="1" type="ORF">OCU04_002767</name>
</gene>
<keyword evidence="2" id="KW-1185">Reference proteome</keyword>
<sequence length="160" mass="17793">MEVRLDESMLHVISFSSKGSKLTEYSALSRHLFPRGKRANTIHALLLINELVSTILPLVLLNEVTELKNEGNERISYMHSWDDAIVRTDLTTDLVPSIAYTSCASFLRNGVTIPHPFTCAFHVLRVGDVSLNLPFAALQIGVQSFDRDKAVWSILEAAPS</sequence>
<dbReference type="AlphaFoldDB" id="A0A9X0DMX0"/>
<dbReference type="EMBL" id="JAPEIS010000002">
    <property type="protein sequence ID" value="KAJ8069094.1"/>
    <property type="molecule type" value="Genomic_DNA"/>
</dbReference>
<organism evidence="1 2">
    <name type="scientific">Sclerotinia nivalis</name>
    <dbReference type="NCBI Taxonomy" id="352851"/>
    <lineage>
        <taxon>Eukaryota</taxon>
        <taxon>Fungi</taxon>
        <taxon>Dikarya</taxon>
        <taxon>Ascomycota</taxon>
        <taxon>Pezizomycotina</taxon>
        <taxon>Leotiomycetes</taxon>
        <taxon>Helotiales</taxon>
        <taxon>Sclerotiniaceae</taxon>
        <taxon>Sclerotinia</taxon>
    </lineage>
</organism>
<evidence type="ECO:0000313" key="2">
    <source>
        <dbReference type="Proteomes" id="UP001152300"/>
    </source>
</evidence>
<dbReference type="Proteomes" id="UP001152300">
    <property type="component" value="Unassembled WGS sequence"/>
</dbReference>
<accession>A0A9X0DMX0</accession>
<evidence type="ECO:0000313" key="1">
    <source>
        <dbReference type="EMBL" id="KAJ8069094.1"/>
    </source>
</evidence>
<protein>
    <submittedName>
        <fullName evidence="1">Uncharacterized protein</fullName>
    </submittedName>
</protein>
<reference evidence="1" key="1">
    <citation type="submission" date="2022-11" db="EMBL/GenBank/DDBJ databases">
        <title>Genome Resource of Sclerotinia nivalis Strain SnTB1, a Plant Pathogen Isolated from American Ginseng.</title>
        <authorList>
            <person name="Fan S."/>
        </authorList>
    </citation>
    <scope>NUCLEOTIDE SEQUENCE</scope>
    <source>
        <strain evidence="1">SnTB1</strain>
    </source>
</reference>
<comment type="caution">
    <text evidence="1">The sequence shown here is derived from an EMBL/GenBank/DDBJ whole genome shotgun (WGS) entry which is preliminary data.</text>
</comment>